<accession>A0A9X0CM73</accession>
<evidence type="ECO:0000313" key="2">
    <source>
        <dbReference type="Proteomes" id="UP001163046"/>
    </source>
</evidence>
<gene>
    <name evidence="1" type="ORF">OS493_019962</name>
</gene>
<keyword evidence="2" id="KW-1185">Reference proteome</keyword>
<proteinExistence type="predicted"/>
<dbReference type="Proteomes" id="UP001163046">
    <property type="component" value="Unassembled WGS sequence"/>
</dbReference>
<organism evidence="1 2">
    <name type="scientific">Desmophyllum pertusum</name>
    <dbReference type="NCBI Taxonomy" id="174260"/>
    <lineage>
        <taxon>Eukaryota</taxon>
        <taxon>Metazoa</taxon>
        <taxon>Cnidaria</taxon>
        <taxon>Anthozoa</taxon>
        <taxon>Hexacorallia</taxon>
        <taxon>Scleractinia</taxon>
        <taxon>Caryophylliina</taxon>
        <taxon>Caryophylliidae</taxon>
        <taxon>Desmophyllum</taxon>
    </lineage>
</organism>
<dbReference type="AlphaFoldDB" id="A0A9X0CM73"/>
<protein>
    <submittedName>
        <fullName evidence="1">Uncharacterized protein</fullName>
    </submittedName>
</protein>
<sequence length="151" mass="17267">MFFLHNNKVLVVTVTKNEEQVSRVDSSEEDSDDDFADSAVEEKICLGGEEQTIATAVPFSYVQNAKFPKLNPLVPTLNVNIESWFAVLYDCEQDCLLTLDRPSEWMDRVGLVYCGQLLTTYCFCPSWMKFRKYFKAGTKKVPVTWELGFPV</sequence>
<evidence type="ECO:0000313" key="1">
    <source>
        <dbReference type="EMBL" id="KAJ7359055.1"/>
    </source>
</evidence>
<reference evidence="1" key="1">
    <citation type="submission" date="2023-01" db="EMBL/GenBank/DDBJ databases">
        <title>Genome assembly of the deep-sea coral Lophelia pertusa.</title>
        <authorList>
            <person name="Herrera S."/>
            <person name="Cordes E."/>
        </authorList>
    </citation>
    <scope>NUCLEOTIDE SEQUENCE</scope>
    <source>
        <strain evidence="1">USNM1676648</strain>
        <tissue evidence="1">Polyp</tissue>
    </source>
</reference>
<name>A0A9X0CM73_9CNID</name>
<comment type="caution">
    <text evidence="1">The sequence shown here is derived from an EMBL/GenBank/DDBJ whole genome shotgun (WGS) entry which is preliminary data.</text>
</comment>
<dbReference type="EMBL" id="MU827313">
    <property type="protein sequence ID" value="KAJ7359055.1"/>
    <property type="molecule type" value="Genomic_DNA"/>
</dbReference>